<comment type="caution">
    <text evidence="1">The sequence shown here is derived from an EMBL/GenBank/DDBJ whole genome shotgun (WGS) entry which is preliminary data.</text>
</comment>
<accession>A0A1F7WLH8</accession>
<name>A0A1F7WLH8_9BACT</name>
<gene>
    <name evidence="1" type="ORF">A2112_01935</name>
</gene>
<organism evidence="1 2">
    <name type="scientific">Candidatus Woesebacteria bacterium GWA1_42_12</name>
    <dbReference type="NCBI Taxonomy" id="1802472"/>
    <lineage>
        <taxon>Bacteria</taxon>
        <taxon>Candidatus Woeseibacteriota</taxon>
    </lineage>
</organism>
<dbReference type="Proteomes" id="UP000177091">
    <property type="component" value="Unassembled WGS sequence"/>
</dbReference>
<evidence type="ECO:0000313" key="2">
    <source>
        <dbReference type="Proteomes" id="UP000177091"/>
    </source>
</evidence>
<proteinExistence type="predicted"/>
<protein>
    <submittedName>
        <fullName evidence="1">Uncharacterized protein</fullName>
    </submittedName>
</protein>
<dbReference type="AlphaFoldDB" id="A0A1F7WLH8"/>
<dbReference type="EMBL" id="MGFK01000031">
    <property type="protein sequence ID" value="OGM03686.1"/>
    <property type="molecule type" value="Genomic_DNA"/>
</dbReference>
<sequence length="64" mass="6940">MENEIRISAKGVLAEIAADLGSRAAKLQSLGHPEAADILRVLASQVRQDSNVLPKIRHLREILG</sequence>
<reference evidence="1 2" key="1">
    <citation type="journal article" date="2016" name="Nat. Commun.">
        <title>Thousands of microbial genomes shed light on interconnected biogeochemical processes in an aquifer system.</title>
        <authorList>
            <person name="Anantharaman K."/>
            <person name="Brown C.T."/>
            <person name="Hug L.A."/>
            <person name="Sharon I."/>
            <person name="Castelle C.J."/>
            <person name="Probst A.J."/>
            <person name="Thomas B.C."/>
            <person name="Singh A."/>
            <person name="Wilkins M.J."/>
            <person name="Karaoz U."/>
            <person name="Brodie E.L."/>
            <person name="Williams K.H."/>
            <person name="Hubbard S.S."/>
            <person name="Banfield J.F."/>
        </authorList>
    </citation>
    <scope>NUCLEOTIDE SEQUENCE [LARGE SCALE GENOMIC DNA]</scope>
</reference>
<evidence type="ECO:0000313" key="1">
    <source>
        <dbReference type="EMBL" id="OGM03686.1"/>
    </source>
</evidence>